<comment type="caution">
    <text evidence="2">The sequence shown here is derived from an EMBL/GenBank/DDBJ whole genome shotgun (WGS) entry which is preliminary data.</text>
</comment>
<proteinExistence type="predicted"/>
<accession>X1M5N1</accession>
<evidence type="ECO:0000313" key="2">
    <source>
        <dbReference type="EMBL" id="GAI01679.1"/>
    </source>
</evidence>
<keyword evidence="1" id="KW-0812">Transmembrane</keyword>
<evidence type="ECO:0000256" key="1">
    <source>
        <dbReference type="SAM" id="Phobius"/>
    </source>
</evidence>
<dbReference type="AlphaFoldDB" id="X1M5N1"/>
<organism evidence="2">
    <name type="scientific">marine sediment metagenome</name>
    <dbReference type="NCBI Taxonomy" id="412755"/>
    <lineage>
        <taxon>unclassified sequences</taxon>
        <taxon>metagenomes</taxon>
        <taxon>ecological metagenomes</taxon>
    </lineage>
</organism>
<sequence>MDENQKGIGMAIVACIIAAALAVGVIGVYFLTEEGFGTPTPVSPLNDSETADNT</sequence>
<protein>
    <submittedName>
        <fullName evidence="2">Uncharacterized protein</fullName>
    </submittedName>
</protein>
<keyword evidence="1" id="KW-0472">Membrane</keyword>
<feature type="transmembrane region" description="Helical" evidence="1">
    <location>
        <begin position="7"/>
        <end position="31"/>
    </location>
</feature>
<dbReference type="EMBL" id="BARV01000732">
    <property type="protein sequence ID" value="GAI01679.1"/>
    <property type="molecule type" value="Genomic_DNA"/>
</dbReference>
<feature type="non-terminal residue" evidence="2">
    <location>
        <position position="54"/>
    </location>
</feature>
<reference evidence="2" key="1">
    <citation type="journal article" date="2014" name="Front. Microbiol.">
        <title>High frequency of phylogenetically diverse reductive dehalogenase-homologous genes in deep subseafloor sedimentary metagenomes.</title>
        <authorList>
            <person name="Kawai M."/>
            <person name="Futagami T."/>
            <person name="Toyoda A."/>
            <person name="Takaki Y."/>
            <person name="Nishi S."/>
            <person name="Hori S."/>
            <person name="Arai W."/>
            <person name="Tsubouchi T."/>
            <person name="Morono Y."/>
            <person name="Uchiyama I."/>
            <person name="Ito T."/>
            <person name="Fujiyama A."/>
            <person name="Inagaki F."/>
            <person name="Takami H."/>
        </authorList>
    </citation>
    <scope>NUCLEOTIDE SEQUENCE</scope>
    <source>
        <strain evidence="2">Expedition CK06-06</strain>
    </source>
</reference>
<gene>
    <name evidence="2" type="ORF">S06H3_02483</name>
</gene>
<name>X1M5N1_9ZZZZ</name>
<keyword evidence="1" id="KW-1133">Transmembrane helix</keyword>